<feature type="domain" description="FAS1-like dehydratase" evidence="1">
    <location>
        <begin position="77"/>
        <end position="138"/>
    </location>
</feature>
<sequence length="279" mass="31039">MNVSTSPTDFSAWIGRTEEAHDLLSRNLIKRIAATFSEAAPADGETLPALWQWCFFQEPLFETQLGGDGHPARGGFLPPADNRNRMWAGGRVEFIQPLIVGAEAHRLSTLLRVEEKHGRSGSLLFVTVRHDYSQNGQLCVREEQDIVYREPNPPRLNSGAAPEPGDWSETISPTPTLLFRYSAVTFNGHRIHYDYPYVTETEGYPNLVVHGPMIATFNLRAFIRANPDKHVRHFAYRGVRPLNVPTPFEVGGRFVDAGTAQLWAGNAAGVAQTAEVVFD</sequence>
<proteinExistence type="predicted"/>
<keyword evidence="2" id="KW-0456">Lyase</keyword>
<name>A0A5E6WXI4_PSEFL</name>
<gene>
    <name evidence="2" type="primary">meh</name>
    <name evidence="2" type="ORF">PS645_04945</name>
</gene>
<dbReference type="InterPro" id="IPR029069">
    <property type="entry name" value="HotDog_dom_sf"/>
</dbReference>
<evidence type="ECO:0000313" key="3">
    <source>
        <dbReference type="Proteomes" id="UP000325607"/>
    </source>
</evidence>
<dbReference type="EMBL" id="CABVGX010000060">
    <property type="protein sequence ID" value="VVN33309.1"/>
    <property type="molecule type" value="Genomic_DNA"/>
</dbReference>
<dbReference type="GO" id="GO:0019171">
    <property type="term" value="F:(3R)-hydroxyacyl-[acyl-carrier-protein] dehydratase activity"/>
    <property type="evidence" value="ECO:0007669"/>
    <property type="project" value="TreeGrafter"/>
</dbReference>
<dbReference type="RefSeq" id="WP_150582781.1">
    <property type="nucleotide sequence ID" value="NZ_CABVGX010000060.1"/>
</dbReference>
<dbReference type="InterPro" id="IPR052741">
    <property type="entry name" value="Mitochondrial_HTD2"/>
</dbReference>
<accession>A0A5E6WXI4</accession>
<dbReference type="AlphaFoldDB" id="A0A5E6WXI4"/>
<organism evidence="2 3">
    <name type="scientific">Pseudomonas fluorescens</name>
    <dbReference type="NCBI Taxonomy" id="294"/>
    <lineage>
        <taxon>Bacteria</taxon>
        <taxon>Pseudomonadati</taxon>
        <taxon>Pseudomonadota</taxon>
        <taxon>Gammaproteobacteria</taxon>
        <taxon>Pseudomonadales</taxon>
        <taxon>Pseudomonadaceae</taxon>
        <taxon>Pseudomonas</taxon>
    </lineage>
</organism>
<dbReference type="PANTHER" id="PTHR28152">
    <property type="entry name" value="HYDROXYACYL-THIOESTER DEHYDRATASE TYPE 2, MITOCHONDRIAL"/>
    <property type="match status" value="1"/>
</dbReference>
<dbReference type="Proteomes" id="UP000325607">
    <property type="component" value="Unassembled WGS sequence"/>
</dbReference>
<dbReference type="EC" id="4.2.1.153" evidence="2"/>
<dbReference type="Gene3D" id="3.10.129.10">
    <property type="entry name" value="Hotdog Thioesterase"/>
    <property type="match status" value="2"/>
</dbReference>
<evidence type="ECO:0000313" key="2">
    <source>
        <dbReference type="EMBL" id="VVN33309.1"/>
    </source>
</evidence>
<dbReference type="SUPFAM" id="SSF54637">
    <property type="entry name" value="Thioesterase/thiol ester dehydrase-isomerase"/>
    <property type="match status" value="2"/>
</dbReference>
<reference evidence="2 3" key="1">
    <citation type="submission" date="2019-09" db="EMBL/GenBank/DDBJ databases">
        <authorList>
            <person name="Chandra G."/>
            <person name="Truman W A."/>
        </authorList>
    </citation>
    <scope>NUCLEOTIDE SEQUENCE [LARGE SCALE GENOMIC DNA]</scope>
    <source>
        <strain evidence="2">PS645</strain>
    </source>
</reference>
<dbReference type="OrthoDB" id="7183822at2"/>
<dbReference type="Pfam" id="PF13452">
    <property type="entry name" value="FAS1_DH_region"/>
    <property type="match status" value="1"/>
</dbReference>
<dbReference type="PANTHER" id="PTHR28152:SF1">
    <property type="entry name" value="HYDROXYACYL-THIOESTER DEHYDRATASE TYPE 2, MITOCHONDRIAL"/>
    <property type="match status" value="1"/>
</dbReference>
<dbReference type="InterPro" id="IPR039569">
    <property type="entry name" value="FAS1-like_DH_region"/>
</dbReference>
<protein>
    <submittedName>
        <fullName evidence="2">Mesaconyl-C(4)-CoA hydratase</fullName>
        <ecNumber evidence="2">4.2.1.153</ecNumber>
    </submittedName>
</protein>
<evidence type="ECO:0000259" key="1">
    <source>
        <dbReference type="Pfam" id="PF13452"/>
    </source>
</evidence>